<protein>
    <submittedName>
        <fullName evidence="1">Uncharacterized protein</fullName>
    </submittedName>
</protein>
<comment type="caution">
    <text evidence="1">The sequence shown here is derived from an EMBL/GenBank/DDBJ whole genome shotgun (WGS) entry which is preliminary data.</text>
</comment>
<dbReference type="Proteomes" id="UP000760668">
    <property type="component" value="Unassembled WGS sequence"/>
</dbReference>
<proteinExistence type="predicted"/>
<dbReference type="EMBL" id="DYUC01000107">
    <property type="protein sequence ID" value="HJG87517.1"/>
    <property type="molecule type" value="Genomic_DNA"/>
</dbReference>
<dbReference type="RefSeq" id="WP_295368675.1">
    <property type="nucleotide sequence ID" value="NZ_DYUC01000107.1"/>
</dbReference>
<gene>
    <name evidence="1" type="ORF">K8V01_10935</name>
</gene>
<evidence type="ECO:0000313" key="1">
    <source>
        <dbReference type="EMBL" id="HJG87517.1"/>
    </source>
</evidence>
<evidence type="ECO:0000313" key="2">
    <source>
        <dbReference type="Proteomes" id="UP000760668"/>
    </source>
</evidence>
<dbReference type="AlphaFoldDB" id="A0A921STQ0"/>
<name>A0A921STQ0_9FIRM</name>
<sequence length="115" mass="12176">MTPTVELMQNTARALCRRALSGDPAYRAMEAEADALRAQFRKEHPDALCGRVLQILDACLALSDMEGDQLFLTGLQMGLELGGLDCLPGDCPPIPPACGGDRPWPSSPPGRSGPG</sequence>
<accession>A0A921STQ0</accession>
<reference evidence="1" key="1">
    <citation type="journal article" date="2021" name="PeerJ">
        <title>Extensive microbial diversity within the chicken gut microbiome revealed by metagenomics and culture.</title>
        <authorList>
            <person name="Gilroy R."/>
            <person name="Ravi A."/>
            <person name="Getino M."/>
            <person name="Pursley I."/>
            <person name="Horton D.L."/>
            <person name="Alikhan N.F."/>
            <person name="Baker D."/>
            <person name="Gharbi K."/>
            <person name="Hall N."/>
            <person name="Watson M."/>
            <person name="Adriaenssens E.M."/>
            <person name="Foster-Nyarko E."/>
            <person name="Jarju S."/>
            <person name="Secka A."/>
            <person name="Antonio M."/>
            <person name="Oren A."/>
            <person name="Chaudhuri R.R."/>
            <person name="La Ragione R."/>
            <person name="Hildebrand F."/>
            <person name="Pallen M.J."/>
        </authorList>
    </citation>
    <scope>NUCLEOTIDE SEQUENCE</scope>
    <source>
        <strain evidence="1">CHK179-5677</strain>
    </source>
</reference>
<organism evidence="1 2">
    <name type="scientific">Pseudoflavonifractor capillosus</name>
    <dbReference type="NCBI Taxonomy" id="106588"/>
    <lineage>
        <taxon>Bacteria</taxon>
        <taxon>Bacillati</taxon>
        <taxon>Bacillota</taxon>
        <taxon>Clostridia</taxon>
        <taxon>Eubacteriales</taxon>
        <taxon>Oscillospiraceae</taxon>
        <taxon>Pseudoflavonifractor</taxon>
    </lineage>
</organism>
<reference evidence="1" key="2">
    <citation type="submission" date="2021-09" db="EMBL/GenBank/DDBJ databases">
        <authorList>
            <person name="Gilroy R."/>
        </authorList>
    </citation>
    <scope>NUCLEOTIDE SEQUENCE</scope>
    <source>
        <strain evidence="1">CHK179-5677</strain>
    </source>
</reference>